<name>A0A2A7NT88_9MYCO</name>
<evidence type="ECO:0008006" key="6">
    <source>
        <dbReference type="Google" id="ProtNLM"/>
    </source>
</evidence>
<comment type="caution">
    <text evidence="4">The sequence shown here is derived from an EMBL/GenBank/DDBJ whole genome shotgun (WGS) entry which is preliminary data.</text>
</comment>
<dbReference type="InterPro" id="IPR050955">
    <property type="entry name" value="Plant_Biomass_Hydrol_Est"/>
</dbReference>
<dbReference type="Gene3D" id="3.40.50.1820">
    <property type="entry name" value="alpha/beta hydrolase"/>
    <property type="match status" value="1"/>
</dbReference>
<dbReference type="Proteomes" id="UP000220340">
    <property type="component" value="Unassembled WGS sequence"/>
</dbReference>
<evidence type="ECO:0000256" key="2">
    <source>
        <dbReference type="ARBA" id="ARBA00022801"/>
    </source>
</evidence>
<dbReference type="GO" id="GO:0016787">
    <property type="term" value="F:hydrolase activity"/>
    <property type="evidence" value="ECO:0007669"/>
    <property type="project" value="UniProtKB-KW"/>
</dbReference>
<feature type="signal peptide" evidence="3">
    <location>
        <begin position="1"/>
        <end position="40"/>
    </location>
</feature>
<accession>A0A2A7NT88</accession>
<gene>
    <name evidence="4" type="ORF">CRI78_14580</name>
</gene>
<dbReference type="GO" id="GO:0005576">
    <property type="term" value="C:extracellular region"/>
    <property type="evidence" value="ECO:0007669"/>
    <property type="project" value="InterPro"/>
</dbReference>
<feature type="chain" id="PRO_5012495812" description="Esterase" evidence="3">
    <location>
        <begin position="41"/>
        <end position="330"/>
    </location>
</feature>
<sequence>MSTTSTGETHRRRPRVKHRRRRAVAALALAMTMALTSATAAVQFGAPWQMGAGDRNHVFVGDGGYQRYQVHVPPRHDGASALPVVMAIHGCGMTGFGWNSMKATTQFNRLADREGFIVVYPTQRLLRSAVNCWNSTEPREQHRGSGEPALLAGVARQVVEDYGADPRRVHVVGASSGAGAAVILAATYPDVFATVTSVAGGEYGLNQVRPDDPGATPPEYTARQAWVPPLVANRLVAHWTAVHDLVDDGLLNDSLAVAEETHHVPAASGGHAYTRTTRTAAGGAMVIESYLVDGMGHAWPGPFGSGMFTDEAGPDASALAWDFASRYALS</sequence>
<dbReference type="Pfam" id="PF10503">
    <property type="entry name" value="Esterase_PHB"/>
    <property type="match status" value="1"/>
</dbReference>
<proteinExistence type="predicted"/>
<organism evidence="4 5">
    <name type="scientific">Mycolicibacterium diernhoferi</name>
    <dbReference type="NCBI Taxonomy" id="1801"/>
    <lineage>
        <taxon>Bacteria</taxon>
        <taxon>Bacillati</taxon>
        <taxon>Actinomycetota</taxon>
        <taxon>Actinomycetes</taxon>
        <taxon>Mycobacteriales</taxon>
        <taxon>Mycobacteriaceae</taxon>
        <taxon>Mycolicibacterium</taxon>
    </lineage>
</organism>
<dbReference type="InterPro" id="IPR010126">
    <property type="entry name" value="Esterase_phb"/>
</dbReference>
<dbReference type="InterPro" id="IPR029058">
    <property type="entry name" value="AB_hydrolase_fold"/>
</dbReference>
<evidence type="ECO:0000256" key="1">
    <source>
        <dbReference type="ARBA" id="ARBA00022729"/>
    </source>
</evidence>
<protein>
    <recommendedName>
        <fullName evidence="6">Esterase</fullName>
    </recommendedName>
</protein>
<keyword evidence="5" id="KW-1185">Reference proteome</keyword>
<evidence type="ECO:0000313" key="4">
    <source>
        <dbReference type="EMBL" id="PEG53819.1"/>
    </source>
</evidence>
<dbReference type="SUPFAM" id="SSF53474">
    <property type="entry name" value="alpha/beta-Hydrolases"/>
    <property type="match status" value="1"/>
</dbReference>
<dbReference type="EMBL" id="PDCR01000017">
    <property type="protein sequence ID" value="PEG53819.1"/>
    <property type="molecule type" value="Genomic_DNA"/>
</dbReference>
<keyword evidence="2" id="KW-0378">Hydrolase</keyword>
<dbReference type="OrthoDB" id="9767239at2"/>
<evidence type="ECO:0000313" key="5">
    <source>
        <dbReference type="Proteomes" id="UP000220340"/>
    </source>
</evidence>
<evidence type="ECO:0000256" key="3">
    <source>
        <dbReference type="SAM" id="SignalP"/>
    </source>
</evidence>
<dbReference type="PANTHER" id="PTHR43037:SF1">
    <property type="entry name" value="BLL1128 PROTEIN"/>
    <property type="match status" value="1"/>
</dbReference>
<keyword evidence="1 3" id="KW-0732">Signal</keyword>
<dbReference type="PANTHER" id="PTHR43037">
    <property type="entry name" value="UNNAMED PRODUCT-RELATED"/>
    <property type="match status" value="1"/>
</dbReference>
<dbReference type="AlphaFoldDB" id="A0A2A7NT88"/>
<reference evidence="4 5" key="1">
    <citation type="submission" date="2017-10" db="EMBL/GenBank/DDBJ databases">
        <title>The new phylogeny of genus Mycobacterium.</title>
        <authorList>
            <person name="Tortoli E."/>
            <person name="Trovato A."/>
            <person name="Cirillo D.M."/>
        </authorList>
    </citation>
    <scope>NUCLEOTIDE SEQUENCE [LARGE SCALE GENOMIC DNA]</scope>
    <source>
        <strain evidence="4 5">IP141170001</strain>
    </source>
</reference>